<evidence type="ECO:0000256" key="5">
    <source>
        <dbReference type="SAM" id="Phobius"/>
    </source>
</evidence>
<accession>A0A7Y7XX66</accession>
<name>A0A7Y7XX66_9PSED</name>
<dbReference type="SUPFAM" id="SSF46689">
    <property type="entry name" value="Homeodomain-like"/>
    <property type="match status" value="1"/>
</dbReference>
<comment type="caution">
    <text evidence="7">The sequence shown here is derived from an EMBL/GenBank/DDBJ whole genome shotgun (WGS) entry which is preliminary data.</text>
</comment>
<dbReference type="AlphaFoldDB" id="A0A7Y7XX66"/>
<proteinExistence type="predicted"/>
<dbReference type="GO" id="GO:0005829">
    <property type="term" value="C:cytosol"/>
    <property type="evidence" value="ECO:0007669"/>
    <property type="project" value="TreeGrafter"/>
</dbReference>
<dbReference type="Gene3D" id="1.10.10.60">
    <property type="entry name" value="Homeodomain-like"/>
    <property type="match status" value="1"/>
</dbReference>
<dbReference type="GO" id="GO:0000976">
    <property type="term" value="F:transcription cis-regulatory region binding"/>
    <property type="evidence" value="ECO:0007669"/>
    <property type="project" value="TreeGrafter"/>
</dbReference>
<dbReference type="Pfam" id="PF12833">
    <property type="entry name" value="HTH_18"/>
    <property type="match status" value="1"/>
</dbReference>
<dbReference type="Proteomes" id="UP000517547">
    <property type="component" value="Unassembled WGS sequence"/>
</dbReference>
<dbReference type="Pfam" id="PF12625">
    <property type="entry name" value="Arabinose_bd"/>
    <property type="match status" value="1"/>
</dbReference>
<keyword evidence="2" id="KW-0238">DNA-binding</keyword>
<dbReference type="InterPro" id="IPR009057">
    <property type="entry name" value="Homeodomain-like_sf"/>
</dbReference>
<dbReference type="PANTHER" id="PTHR47894:SF1">
    <property type="entry name" value="HTH-TYPE TRANSCRIPTIONAL REGULATOR VQSM"/>
    <property type="match status" value="1"/>
</dbReference>
<sequence>MKEKHSVSSYFVKALLVRFLDRPQRVAELLQAAGFSERSVDELGERVAPRLLAQLWLTVIRELGDEFFGFDSHGMPIGSFALICRGLIQAPTVGKALGLSLEYFALFLRDIQAQVQVRGKRVVVVMKTATGDPYLQAVITETFLILIVGLMCWLAGRRIPISRARFAHARPPHGDEHLLWGAYVEFDAAITEIEFDREYLRLPVLQDRKSLYTFLRDAPQSVFIRFRNREGFSARVHQRLRACGYDHWPTLEQLAGEFGIHLASLRRALQREGFSYQEIKDEVRRAMAFERLRGSSLSIAEIAQEVGFREPSAFHRAFKQWTGESPGSFRSRGRCGTSDPSL</sequence>
<evidence type="ECO:0000256" key="3">
    <source>
        <dbReference type="ARBA" id="ARBA00023163"/>
    </source>
</evidence>
<dbReference type="PANTHER" id="PTHR47894">
    <property type="entry name" value="HTH-TYPE TRANSCRIPTIONAL REGULATOR GADX"/>
    <property type="match status" value="1"/>
</dbReference>
<evidence type="ECO:0000256" key="2">
    <source>
        <dbReference type="ARBA" id="ARBA00023125"/>
    </source>
</evidence>
<dbReference type="GO" id="GO:0003700">
    <property type="term" value="F:DNA-binding transcription factor activity"/>
    <property type="evidence" value="ECO:0007669"/>
    <property type="project" value="InterPro"/>
</dbReference>
<feature type="region of interest" description="Disordered" evidence="4">
    <location>
        <begin position="323"/>
        <end position="342"/>
    </location>
</feature>
<reference evidence="7 8" key="1">
    <citation type="submission" date="2020-04" db="EMBL/GenBank/DDBJ databases">
        <title>Molecular characterization of pseudomonads from Agaricus bisporus reveal novel blotch 2 pathogens in Western Europe.</title>
        <authorList>
            <person name="Taparia T."/>
            <person name="Krijger M."/>
            <person name="Haynes E."/>
            <person name="Elpinstone J.G."/>
            <person name="Noble R."/>
            <person name="Van Der Wolf J."/>
        </authorList>
    </citation>
    <scope>NUCLEOTIDE SEQUENCE [LARGE SCALE GENOMIC DNA]</scope>
    <source>
        <strain evidence="7 8">IPO3738</strain>
    </source>
</reference>
<evidence type="ECO:0000313" key="7">
    <source>
        <dbReference type="EMBL" id="NWC13980.1"/>
    </source>
</evidence>
<feature type="domain" description="HTH araC/xylS-type" evidence="6">
    <location>
        <begin position="234"/>
        <end position="332"/>
    </location>
</feature>
<keyword evidence="3" id="KW-0804">Transcription</keyword>
<keyword evidence="1" id="KW-0805">Transcription regulation</keyword>
<evidence type="ECO:0000313" key="8">
    <source>
        <dbReference type="Proteomes" id="UP000517547"/>
    </source>
</evidence>
<keyword evidence="5" id="KW-0472">Membrane</keyword>
<dbReference type="PRINTS" id="PR00032">
    <property type="entry name" value="HTHARAC"/>
</dbReference>
<dbReference type="InterPro" id="IPR020449">
    <property type="entry name" value="Tscrpt_reg_AraC-type_HTH"/>
</dbReference>
<dbReference type="InterPro" id="IPR032687">
    <property type="entry name" value="AraC-type_N"/>
</dbReference>
<evidence type="ECO:0000256" key="1">
    <source>
        <dbReference type="ARBA" id="ARBA00023015"/>
    </source>
</evidence>
<dbReference type="SMART" id="SM00342">
    <property type="entry name" value="HTH_ARAC"/>
    <property type="match status" value="1"/>
</dbReference>
<gene>
    <name evidence="7" type="ORF">HX845_10020</name>
</gene>
<protein>
    <submittedName>
        <fullName evidence="7">AraC family transcriptional regulator</fullName>
    </submittedName>
</protein>
<dbReference type="RefSeq" id="WP_017127568.1">
    <property type="nucleotide sequence ID" value="NZ_JACAOK010000027.1"/>
</dbReference>
<organism evidence="7 8">
    <name type="scientific">Pseudomonas gingeri</name>
    <dbReference type="NCBI Taxonomy" id="117681"/>
    <lineage>
        <taxon>Bacteria</taxon>
        <taxon>Pseudomonadati</taxon>
        <taxon>Pseudomonadota</taxon>
        <taxon>Gammaproteobacteria</taxon>
        <taxon>Pseudomonadales</taxon>
        <taxon>Pseudomonadaceae</taxon>
        <taxon>Pseudomonas</taxon>
    </lineage>
</organism>
<feature type="transmembrane region" description="Helical" evidence="5">
    <location>
        <begin position="134"/>
        <end position="156"/>
    </location>
</feature>
<dbReference type="PROSITE" id="PS01124">
    <property type="entry name" value="HTH_ARAC_FAMILY_2"/>
    <property type="match status" value="1"/>
</dbReference>
<dbReference type="InterPro" id="IPR018060">
    <property type="entry name" value="HTH_AraC"/>
</dbReference>
<evidence type="ECO:0000256" key="4">
    <source>
        <dbReference type="SAM" id="MobiDB-lite"/>
    </source>
</evidence>
<keyword evidence="5" id="KW-1133">Transmembrane helix</keyword>
<dbReference type="EMBL" id="JACAQE010000002">
    <property type="protein sequence ID" value="NWC13980.1"/>
    <property type="molecule type" value="Genomic_DNA"/>
</dbReference>
<keyword evidence="5" id="KW-0812">Transmembrane</keyword>
<evidence type="ECO:0000259" key="6">
    <source>
        <dbReference type="PROSITE" id="PS01124"/>
    </source>
</evidence>